<dbReference type="GO" id="GO:0030956">
    <property type="term" value="C:glutamyl-tRNA(Gln) amidotransferase complex"/>
    <property type="evidence" value="ECO:0007669"/>
    <property type="project" value="TreeGrafter"/>
</dbReference>
<dbReference type="InterPro" id="IPR036113">
    <property type="entry name" value="Asp/Glu-ADT_sf_sub_c"/>
</dbReference>
<dbReference type="InterPro" id="IPR003837">
    <property type="entry name" value="GatC"/>
</dbReference>
<dbReference type="PANTHER" id="PTHR15004:SF0">
    <property type="entry name" value="GLUTAMYL-TRNA(GLN) AMIDOTRANSFERASE SUBUNIT C, MITOCHONDRIAL"/>
    <property type="match status" value="1"/>
</dbReference>
<protein>
    <recommendedName>
        <fullName evidence="3">Glu-AdT subunit C</fullName>
    </recommendedName>
</protein>
<evidence type="ECO:0000313" key="1">
    <source>
        <dbReference type="Ensembl" id="ENSCSAVP00000006547.1"/>
    </source>
</evidence>
<dbReference type="Ensembl" id="ENSCSAVT00000006630.1">
    <property type="protein sequence ID" value="ENSCSAVP00000006547.1"/>
    <property type="gene ID" value="ENSCSAVG00000003920.1"/>
</dbReference>
<organism evidence="1 2">
    <name type="scientific">Ciona savignyi</name>
    <name type="common">Pacific transparent sea squirt</name>
    <dbReference type="NCBI Taxonomy" id="51511"/>
    <lineage>
        <taxon>Eukaryota</taxon>
        <taxon>Metazoa</taxon>
        <taxon>Chordata</taxon>
        <taxon>Tunicata</taxon>
        <taxon>Ascidiacea</taxon>
        <taxon>Phlebobranchia</taxon>
        <taxon>Cionidae</taxon>
        <taxon>Ciona</taxon>
    </lineage>
</organism>
<proteinExistence type="predicted"/>
<accession>H2YMJ5</accession>
<dbReference type="AlphaFoldDB" id="H2YMJ5"/>
<dbReference type="OMA" id="RCAKRTD"/>
<reference evidence="2" key="1">
    <citation type="submission" date="2003-08" db="EMBL/GenBank/DDBJ databases">
        <authorList>
            <person name="Birren B."/>
            <person name="Nusbaum C."/>
            <person name="Abebe A."/>
            <person name="Abouelleil A."/>
            <person name="Adekoya E."/>
            <person name="Ait-zahra M."/>
            <person name="Allen N."/>
            <person name="Allen T."/>
            <person name="An P."/>
            <person name="Anderson M."/>
            <person name="Anderson S."/>
            <person name="Arachchi H."/>
            <person name="Armbruster J."/>
            <person name="Bachantsang P."/>
            <person name="Baldwin J."/>
            <person name="Barry A."/>
            <person name="Bayul T."/>
            <person name="Blitshsteyn B."/>
            <person name="Bloom T."/>
            <person name="Blye J."/>
            <person name="Boguslavskiy L."/>
            <person name="Borowsky M."/>
            <person name="Boukhgalter B."/>
            <person name="Brunache A."/>
            <person name="Butler J."/>
            <person name="Calixte N."/>
            <person name="Calvo S."/>
            <person name="Camarata J."/>
            <person name="Campo K."/>
            <person name="Chang J."/>
            <person name="Cheshatsang Y."/>
            <person name="Citroen M."/>
            <person name="Collymore A."/>
            <person name="Considine T."/>
            <person name="Cook A."/>
            <person name="Cooke P."/>
            <person name="Corum B."/>
            <person name="Cuomo C."/>
            <person name="David R."/>
            <person name="Dawoe T."/>
            <person name="Degray S."/>
            <person name="Dodge S."/>
            <person name="Dooley K."/>
            <person name="Dorje P."/>
            <person name="Dorjee K."/>
            <person name="Dorris L."/>
            <person name="Duffey N."/>
            <person name="Dupes A."/>
            <person name="Elkins T."/>
            <person name="Engels R."/>
            <person name="Erickson J."/>
            <person name="Farina A."/>
            <person name="Faro S."/>
            <person name="Ferreira P."/>
            <person name="Fischer H."/>
            <person name="Fitzgerald M."/>
            <person name="Foley K."/>
            <person name="Gage D."/>
            <person name="Galagan J."/>
            <person name="Gearin G."/>
            <person name="Gnerre S."/>
            <person name="Gnirke A."/>
            <person name="Goyette A."/>
            <person name="Graham J."/>
            <person name="Grandbois E."/>
            <person name="Gyaltsen K."/>
            <person name="Hafez N."/>
            <person name="Hagopian D."/>
            <person name="Hagos B."/>
            <person name="Hall J."/>
            <person name="Hatcher B."/>
            <person name="Heller A."/>
            <person name="Higgins H."/>
            <person name="Honan T."/>
            <person name="Horn A."/>
            <person name="Houde N."/>
            <person name="Hughes L."/>
            <person name="Hulme W."/>
            <person name="Husby E."/>
            <person name="Iliev I."/>
            <person name="Jaffe D."/>
            <person name="Jones C."/>
            <person name="Kamal M."/>
            <person name="Kamat A."/>
            <person name="Kamvysselis M."/>
            <person name="Karlsson E."/>
            <person name="Kells C."/>
            <person name="Kieu A."/>
            <person name="Kisner P."/>
            <person name="Kodira C."/>
            <person name="Kulbokas E."/>
            <person name="Labutti K."/>
            <person name="Lama D."/>
            <person name="Landers T."/>
            <person name="Leger J."/>
            <person name="Levine S."/>
            <person name="Lewis D."/>
            <person name="Lewis T."/>
            <person name="Lindblad-toh K."/>
            <person name="Liu X."/>
            <person name="Lokyitsang T."/>
            <person name="Lokyitsang Y."/>
            <person name="Lucien O."/>
            <person name="Lui A."/>
            <person name="Ma L.J."/>
            <person name="Mabbitt R."/>
            <person name="Macdonald J."/>
            <person name="Maclean C."/>
            <person name="Major J."/>
            <person name="Manning J."/>
            <person name="Marabella R."/>
            <person name="Maru K."/>
            <person name="Matthews C."/>
            <person name="Mauceli E."/>
            <person name="Mccarthy M."/>
            <person name="Mcdonough S."/>
            <person name="Mcghee T."/>
            <person name="Meldrim J."/>
            <person name="Meneus L."/>
            <person name="Mesirov J."/>
            <person name="Mihalev A."/>
            <person name="Mihova T."/>
            <person name="Mikkelsen T."/>
            <person name="Mlenga V."/>
            <person name="Moru K."/>
            <person name="Mozes J."/>
            <person name="Mulrain L."/>
            <person name="Munson G."/>
            <person name="Naylor J."/>
            <person name="Newes C."/>
            <person name="Nguyen C."/>
            <person name="Nguyen N."/>
            <person name="Nguyen T."/>
            <person name="Nicol R."/>
            <person name="Nielsen C."/>
            <person name="Nizzari M."/>
            <person name="Norbu C."/>
            <person name="Norbu N."/>
            <person name="O'donnell P."/>
            <person name="Okoawo O."/>
            <person name="O'leary S."/>
            <person name="Omotosho B."/>
            <person name="O'neill K."/>
            <person name="Osman S."/>
            <person name="Parker S."/>
            <person name="Perrin D."/>
            <person name="Phunkhang P."/>
            <person name="Piqani B."/>
            <person name="Purcell S."/>
            <person name="Rachupka T."/>
            <person name="Ramasamy U."/>
            <person name="Rameau R."/>
            <person name="Ray V."/>
            <person name="Raymond C."/>
            <person name="Retta R."/>
            <person name="Richardson S."/>
            <person name="Rise C."/>
            <person name="Rodriguez J."/>
            <person name="Rogers J."/>
            <person name="Rogov P."/>
            <person name="Rutman M."/>
            <person name="Schupbach R."/>
            <person name="Seaman C."/>
            <person name="Settipalli S."/>
            <person name="Sharpe T."/>
            <person name="Sheridan J."/>
            <person name="Sherpa N."/>
            <person name="Shi J."/>
            <person name="Smirnov S."/>
            <person name="Smith C."/>
            <person name="Sougnez C."/>
            <person name="Spencer B."/>
            <person name="Stalker J."/>
            <person name="Stange-thomann N."/>
            <person name="Stavropoulos S."/>
            <person name="Stetson K."/>
            <person name="Stone C."/>
            <person name="Stone S."/>
            <person name="Stubbs M."/>
            <person name="Talamas J."/>
            <person name="Tchuinga P."/>
            <person name="Tenzing P."/>
            <person name="Tesfaye S."/>
            <person name="Theodore J."/>
            <person name="Thoulutsang Y."/>
            <person name="Topham K."/>
            <person name="Towey S."/>
            <person name="Tsamla T."/>
            <person name="Tsomo N."/>
            <person name="Vallee D."/>
            <person name="Vassiliev H."/>
            <person name="Venkataraman V."/>
            <person name="Vinson J."/>
            <person name="Vo A."/>
            <person name="Wade C."/>
            <person name="Wang S."/>
            <person name="Wangchuk T."/>
            <person name="Wangdi T."/>
            <person name="Whittaker C."/>
            <person name="Wilkinson J."/>
            <person name="Wu Y."/>
            <person name="Wyman D."/>
            <person name="Yadav S."/>
            <person name="Yang S."/>
            <person name="Yang X."/>
            <person name="Yeager S."/>
            <person name="Yee E."/>
            <person name="Young G."/>
            <person name="Zainoun J."/>
            <person name="Zembeck L."/>
            <person name="Zimmer A."/>
            <person name="Zody M."/>
            <person name="Lander E."/>
        </authorList>
    </citation>
    <scope>NUCLEOTIDE SEQUENCE [LARGE SCALE GENOMIC DNA]</scope>
</reference>
<dbReference type="eggNOG" id="KOG4247">
    <property type="taxonomic scope" value="Eukaryota"/>
</dbReference>
<dbReference type="PANTHER" id="PTHR15004">
    <property type="entry name" value="GLUTAMYL-TRNA(GLN) AMIDOTRANSFERASE SUBUNIT C, MITOCHONDRIAL"/>
    <property type="match status" value="1"/>
</dbReference>
<dbReference type="STRING" id="51511.ENSCSAVP00000006547"/>
<evidence type="ECO:0000313" key="2">
    <source>
        <dbReference type="Proteomes" id="UP000007875"/>
    </source>
</evidence>
<dbReference type="Proteomes" id="UP000007875">
    <property type="component" value="Unassembled WGS sequence"/>
</dbReference>
<dbReference type="GO" id="GO:0070681">
    <property type="term" value="P:glutaminyl-tRNAGln biosynthesis via transamidation"/>
    <property type="evidence" value="ECO:0007669"/>
    <property type="project" value="TreeGrafter"/>
</dbReference>
<dbReference type="GO" id="GO:0006450">
    <property type="term" value="P:regulation of translational fidelity"/>
    <property type="evidence" value="ECO:0007669"/>
    <property type="project" value="InterPro"/>
</dbReference>
<dbReference type="InParanoid" id="H2YMJ5"/>
<evidence type="ECO:0008006" key="3">
    <source>
        <dbReference type="Google" id="ProtNLM"/>
    </source>
</evidence>
<dbReference type="GO" id="GO:0032543">
    <property type="term" value="P:mitochondrial translation"/>
    <property type="evidence" value="ECO:0007669"/>
    <property type="project" value="TreeGrafter"/>
</dbReference>
<name>H2YMJ5_CIOSA</name>
<reference evidence="1" key="2">
    <citation type="submission" date="2025-08" db="UniProtKB">
        <authorList>
            <consortium name="Ensembl"/>
        </authorList>
    </citation>
    <scope>IDENTIFICATION</scope>
</reference>
<sequence>MVARVAWRSLHHKSVPTLPVWGQGEDETKQNGVRISPEVVEYIKRISLVELKGGGEDKMLEESIKCADRLLDVDTDDVVPMTSVLDDSALLLRDDVPVPTNAESVLSNAKSVVEGYFVAPPGNVLLNPDVHT</sequence>
<keyword evidence="2" id="KW-1185">Reference proteome</keyword>
<reference evidence="1" key="3">
    <citation type="submission" date="2025-09" db="UniProtKB">
        <authorList>
            <consortium name="Ensembl"/>
        </authorList>
    </citation>
    <scope>IDENTIFICATION</scope>
</reference>
<dbReference type="HOGENOM" id="CLU_105899_0_2_1"/>
<dbReference type="Pfam" id="PF02686">
    <property type="entry name" value="GatC"/>
    <property type="match status" value="1"/>
</dbReference>
<dbReference type="SUPFAM" id="SSF141000">
    <property type="entry name" value="Glu-tRNAGln amidotransferase C subunit"/>
    <property type="match status" value="1"/>
</dbReference>
<dbReference type="GO" id="GO:0005739">
    <property type="term" value="C:mitochondrion"/>
    <property type="evidence" value="ECO:0007669"/>
    <property type="project" value="TreeGrafter"/>
</dbReference>